<reference evidence="2" key="1">
    <citation type="submission" date="2022-11" db="UniProtKB">
        <authorList>
            <consortium name="WormBaseParasite"/>
        </authorList>
    </citation>
    <scope>IDENTIFICATION</scope>
</reference>
<accession>A0AC34RD45</accession>
<evidence type="ECO:0000313" key="1">
    <source>
        <dbReference type="Proteomes" id="UP000887576"/>
    </source>
</evidence>
<dbReference type="Proteomes" id="UP000887576">
    <property type="component" value="Unplaced"/>
</dbReference>
<organism evidence="1 2">
    <name type="scientific">Panagrolaimus sp. JU765</name>
    <dbReference type="NCBI Taxonomy" id="591449"/>
    <lineage>
        <taxon>Eukaryota</taxon>
        <taxon>Metazoa</taxon>
        <taxon>Ecdysozoa</taxon>
        <taxon>Nematoda</taxon>
        <taxon>Chromadorea</taxon>
        <taxon>Rhabditida</taxon>
        <taxon>Tylenchina</taxon>
        <taxon>Panagrolaimomorpha</taxon>
        <taxon>Panagrolaimoidea</taxon>
        <taxon>Panagrolaimidae</taxon>
        <taxon>Panagrolaimus</taxon>
    </lineage>
</organism>
<proteinExistence type="predicted"/>
<name>A0AC34RD45_9BILA</name>
<sequence length="140" mass="15849">MTVAEGVKSQARLIGRPWLKALRISVDKYLHKDNPDFWQEQAEQGSPEVPKMVGINQVDVNEIDNEPEAEAGSESEIFAGETVAIWNQEEGGRNSGEIRRKRNFEMGTIVRMGNANCGRQQKERRFADLCRLQSDIESKT</sequence>
<evidence type="ECO:0000313" key="2">
    <source>
        <dbReference type="WBParaSite" id="JU765_v2.g5849.t1"/>
    </source>
</evidence>
<protein>
    <submittedName>
        <fullName evidence="2">Uncharacterized protein</fullName>
    </submittedName>
</protein>
<dbReference type="WBParaSite" id="JU765_v2.g5849.t1">
    <property type="protein sequence ID" value="JU765_v2.g5849.t1"/>
    <property type="gene ID" value="JU765_v2.g5849"/>
</dbReference>